<evidence type="ECO:0000313" key="1">
    <source>
        <dbReference type="EMBL" id="MFD2422431.1"/>
    </source>
</evidence>
<dbReference type="GO" id="GO:0008168">
    <property type="term" value="F:methyltransferase activity"/>
    <property type="evidence" value="ECO:0007669"/>
    <property type="project" value="UniProtKB-KW"/>
</dbReference>
<protein>
    <submittedName>
        <fullName evidence="1">SAM-dependent methyltransferase</fullName>
        <ecNumber evidence="1">2.1.1.-</ecNumber>
    </submittedName>
</protein>
<keyword evidence="1" id="KW-0489">Methyltransferase</keyword>
<dbReference type="EC" id="2.1.1.-" evidence="1"/>
<keyword evidence="1" id="KW-0808">Transferase</keyword>
<gene>
    <name evidence="1" type="ORF">ACFSXZ_39520</name>
</gene>
<dbReference type="InterPro" id="IPR029063">
    <property type="entry name" value="SAM-dependent_MTases_sf"/>
</dbReference>
<dbReference type="GO" id="GO:0032259">
    <property type="term" value="P:methylation"/>
    <property type="evidence" value="ECO:0007669"/>
    <property type="project" value="UniProtKB-KW"/>
</dbReference>
<keyword evidence="2" id="KW-1185">Reference proteome</keyword>
<name>A0ABW5G5N9_9PSEU</name>
<dbReference type="RefSeq" id="WP_378271511.1">
    <property type="nucleotide sequence ID" value="NZ_JBHUKR010000028.1"/>
</dbReference>
<dbReference type="Proteomes" id="UP001597417">
    <property type="component" value="Unassembled WGS sequence"/>
</dbReference>
<reference evidence="2" key="1">
    <citation type="journal article" date="2019" name="Int. J. Syst. Evol. Microbiol.">
        <title>The Global Catalogue of Microorganisms (GCM) 10K type strain sequencing project: providing services to taxonomists for standard genome sequencing and annotation.</title>
        <authorList>
            <consortium name="The Broad Institute Genomics Platform"/>
            <consortium name="The Broad Institute Genome Sequencing Center for Infectious Disease"/>
            <person name="Wu L."/>
            <person name="Ma J."/>
        </authorList>
    </citation>
    <scope>NUCLEOTIDE SEQUENCE [LARGE SCALE GENOMIC DNA]</scope>
    <source>
        <strain evidence="2">CGMCC 4.7645</strain>
    </source>
</reference>
<dbReference type="Gene3D" id="3.40.50.150">
    <property type="entry name" value="Vaccinia Virus protein VP39"/>
    <property type="match status" value="1"/>
</dbReference>
<dbReference type="SUPFAM" id="SSF53335">
    <property type="entry name" value="S-adenosyl-L-methionine-dependent methyltransferases"/>
    <property type="match status" value="1"/>
</dbReference>
<evidence type="ECO:0000313" key="2">
    <source>
        <dbReference type="Proteomes" id="UP001597417"/>
    </source>
</evidence>
<accession>A0ABW5G5N9</accession>
<dbReference type="EMBL" id="JBHUKR010000028">
    <property type="protein sequence ID" value="MFD2422431.1"/>
    <property type="molecule type" value="Genomic_DNA"/>
</dbReference>
<comment type="caution">
    <text evidence="1">The sequence shown here is derived from an EMBL/GenBank/DDBJ whole genome shotgun (WGS) entry which is preliminary data.</text>
</comment>
<dbReference type="Pfam" id="PF04672">
    <property type="entry name" value="Methyltransf_19"/>
    <property type="match status" value="1"/>
</dbReference>
<proteinExistence type="predicted"/>
<dbReference type="InterPro" id="IPR006764">
    <property type="entry name" value="SAM_dep_MeTrfase_SAV2177_type"/>
</dbReference>
<organism evidence="1 2">
    <name type="scientific">Amycolatopsis pigmentata</name>
    <dbReference type="NCBI Taxonomy" id="450801"/>
    <lineage>
        <taxon>Bacteria</taxon>
        <taxon>Bacillati</taxon>
        <taxon>Actinomycetota</taxon>
        <taxon>Actinomycetes</taxon>
        <taxon>Pseudonocardiales</taxon>
        <taxon>Pseudonocardiaceae</taxon>
        <taxon>Amycolatopsis</taxon>
    </lineage>
</organism>
<sequence length="282" mass="31746">MGVNDVEAYGPRATTDRATWAGICDIHLGGPGFNEHDRRAVNRMAAAFPHEMRDLPDRIARIGRQFQVRAIHHAVENEINQFIEIGCGRPNVWGNLHENVPSDARVVLVDVERGPVDDYKKLLAHNDNALVIHADMREPDTILEHPELRQYIDFTQPVWLGMLRVLSFVHLRRGDSIYDLVRQYTDVLAPGSHVVLSVDCPEDVRPEVVSALNALDDVYSEEVGQRLTLFTVPHIEQLLDDTEKLTAISYVSDCLLGPDDEYVVHEDPAKRVMRAAVGRIPA</sequence>